<dbReference type="Proteomes" id="UP000000211">
    <property type="component" value="Chromosome"/>
</dbReference>
<dbReference type="RefSeq" id="WP_016330250.1">
    <property type="nucleotide sequence ID" value="NC_019386.1"/>
</dbReference>
<dbReference type="eggNOG" id="COG3620">
    <property type="taxonomic scope" value="Bacteria"/>
</dbReference>
<dbReference type="AlphaFoldDB" id="K7R7S3"/>
<dbReference type="PATRIC" id="fig|751945.3.peg.2022"/>
<dbReference type="OrthoDB" id="33281at2"/>
<sequence>MRTVKELRLAGLFAYLAALVVGLLLSLLLHALLGGGGRLGWEGFNFYGLLEGLFFLFAFTFTLYLAQQAVRVPCATLLTAGLIAPRPAYRLAKPLPKVEALEAYEGRGVALLVQEGRPVALLGLSDGVLPLEEVPGVEAEVAVSELLPLFFRRPLVLVYRGEEVVGAIPREALDRPGLGLK</sequence>
<evidence type="ECO:0000313" key="2">
    <source>
        <dbReference type="EMBL" id="AFV77074.1"/>
    </source>
</evidence>
<keyword evidence="1" id="KW-0812">Transmembrane</keyword>
<name>K7R7S3_THEOS</name>
<gene>
    <name evidence="2" type="ORF">Theos_2077</name>
</gene>
<keyword evidence="1" id="KW-0472">Membrane</keyword>
<evidence type="ECO:0000313" key="3">
    <source>
        <dbReference type="Proteomes" id="UP000000211"/>
    </source>
</evidence>
<feature type="transmembrane region" description="Helical" evidence="1">
    <location>
        <begin position="44"/>
        <end position="66"/>
    </location>
</feature>
<protein>
    <submittedName>
        <fullName evidence="2">Uncharacterized protein</fullName>
    </submittedName>
</protein>
<dbReference type="STRING" id="751945.Theos_2077"/>
<keyword evidence="1" id="KW-1133">Transmembrane helix</keyword>
<keyword evidence="3" id="KW-1185">Reference proteome</keyword>
<organism evidence="2 3">
    <name type="scientific">Thermus oshimai JL-2</name>
    <dbReference type="NCBI Taxonomy" id="751945"/>
    <lineage>
        <taxon>Bacteria</taxon>
        <taxon>Thermotogati</taxon>
        <taxon>Deinococcota</taxon>
        <taxon>Deinococci</taxon>
        <taxon>Thermales</taxon>
        <taxon>Thermaceae</taxon>
        <taxon>Thermus</taxon>
    </lineage>
</organism>
<proteinExistence type="predicted"/>
<dbReference type="KEGG" id="tos:Theos_2077"/>
<dbReference type="EMBL" id="CP003249">
    <property type="protein sequence ID" value="AFV77074.1"/>
    <property type="molecule type" value="Genomic_DNA"/>
</dbReference>
<reference evidence="2 3" key="1">
    <citation type="journal article" date="2013" name="Genome Announc.">
        <title>Whole Genome Sequencing of Thermus oshimai JL-2 and Thermus thermophilus JL-18, Incomplete Denitrifiers from the United States Great Basin.</title>
        <authorList>
            <person name="Murugapiran S.K."/>
            <person name="Huntemann M."/>
            <person name="Wei C.L."/>
            <person name="Han J."/>
            <person name="Detter J.C."/>
            <person name="Han C.S."/>
            <person name="Erkkila T.H."/>
            <person name="Teshima H."/>
            <person name="Chen A."/>
            <person name="Kyrpides N."/>
            <person name="Mavrommatis K."/>
            <person name="Markowitz V."/>
            <person name="Szeto E."/>
            <person name="Ivanova N."/>
            <person name="Pagani I."/>
            <person name="Lam J."/>
            <person name="McDonald A.I."/>
            <person name="Dodsworth J.A."/>
            <person name="Pati A."/>
            <person name="Goodwin L."/>
            <person name="Peters L."/>
            <person name="Pitluck S."/>
            <person name="Woyke T."/>
            <person name="Hedlund B.P."/>
        </authorList>
    </citation>
    <scope>NUCLEOTIDE SEQUENCE</scope>
    <source>
        <strain evidence="2 3">JL-2</strain>
    </source>
</reference>
<feature type="transmembrane region" description="Helical" evidence="1">
    <location>
        <begin position="12"/>
        <end position="32"/>
    </location>
</feature>
<accession>K7R7S3</accession>
<dbReference type="HOGENOM" id="CLU_1502812_0_0_0"/>
<evidence type="ECO:0000256" key="1">
    <source>
        <dbReference type="SAM" id="Phobius"/>
    </source>
</evidence>